<dbReference type="InterPro" id="IPR044613">
    <property type="entry name" value="Nep1/2-like"/>
</dbReference>
<evidence type="ECO:0000256" key="4">
    <source>
        <dbReference type="ARBA" id="ARBA00022807"/>
    </source>
</evidence>
<organism evidence="7 8">
    <name type="scientific">Fasciolopsis buskii</name>
    <dbReference type="NCBI Taxonomy" id="27845"/>
    <lineage>
        <taxon>Eukaryota</taxon>
        <taxon>Metazoa</taxon>
        <taxon>Spiralia</taxon>
        <taxon>Lophotrochozoa</taxon>
        <taxon>Platyhelminthes</taxon>
        <taxon>Trematoda</taxon>
        <taxon>Digenea</taxon>
        <taxon>Plagiorchiida</taxon>
        <taxon>Echinostomata</taxon>
        <taxon>Echinostomatoidea</taxon>
        <taxon>Fasciolidae</taxon>
        <taxon>Fasciolopsis</taxon>
    </lineage>
</organism>
<reference evidence="7" key="1">
    <citation type="submission" date="2019-05" db="EMBL/GenBank/DDBJ databases">
        <title>Annotation for the trematode Fasciolopsis buski.</title>
        <authorList>
            <person name="Choi Y.-J."/>
        </authorList>
    </citation>
    <scope>NUCLEOTIDE SEQUENCE</scope>
    <source>
        <strain evidence="7">HT</strain>
        <tissue evidence="7">Whole worm</tissue>
    </source>
</reference>
<dbReference type="PROSITE" id="PS50600">
    <property type="entry name" value="ULP_PROTEASE"/>
    <property type="match status" value="1"/>
</dbReference>
<gene>
    <name evidence="7" type="ORF">FBUS_05905</name>
</gene>
<protein>
    <submittedName>
        <fullName evidence="7">3-hydroxyacyl-CoA dehydratase 3</fullName>
    </submittedName>
</protein>
<keyword evidence="4" id="KW-0788">Thiol protease</keyword>
<keyword evidence="2" id="KW-0645">Protease</keyword>
<dbReference type="PANTHER" id="PTHR46468">
    <property type="entry name" value="SENTRIN-SPECIFIC PROTEASE 8"/>
    <property type="match status" value="1"/>
</dbReference>
<dbReference type="InterPro" id="IPR038765">
    <property type="entry name" value="Papain-like_cys_pep_sf"/>
</dbReference>
<evidence type="ECO:0000259" key="5">
    <source>
        <dbReference type="PROSITE" id="PS50600"/>
    </source>
</evidence>
<dbReference type="InterPro" id="IPR007052">
    <property type="entry name" value="CS_dom"/>
</dbReference>
<comment type="caution">
    <text evidence="7">The sequence shown here is derived from an EMBL/GenBank/DDBJ whole genome shotgun (WGS) entry which is preliminary data.</text>
</comment>
<dbReference type="Pfam" id="PF04969">
    <property type="entry name" value="CS"/>
    <property type="match status" value="1"/>
</dbReference>
<dbReference type="OrthoDB" id="5065855at2759"/>
<dbReference type="PANTHER" id="PTHR46468:SF1">
    <property type="entry name" value="SENTRIN-SPECIFIC PROTEASE 8"/>
    <property type="match status" value="1"/>
</dbReference>
<dbReference type="Gene3D" id="3.40.395.10">
    <property type="entry name" value="Adenoviral Proteinase, Chain A"/>
    <property type="match status" value="1"/>
</dbReference>
<dbReference type="Pfam" id="PF02902">
    <property type="entry name" value="Peptidase_C48"/>
    <property type="match status" value="1"/>
</dbReference>
<dbReference type="PROSITE" id="PS51203">
    <property type="entry name" value="CS"/>
    <property type="match status" value="1"/>
</dbReference>
<keyword evidence="3" id="KW-0378">Hydrolase</keyword>
<feature type="domain" description="Ubiquitin-like protease family profile" evidence="5">
    <location>
        <begin position="11"/>
        <end position="173"/>
    </location>
</feature>
<dbReference type="GO" id="GO:0006508">
    <property type="term" value="P:proteolysis"/>
    <property type="evidence" value="ECO:0007669"/>
    <property type="project" value="UniProtKB-KW"/>
</dbReference>
<evidence type="ECO:0000256" key="1">
    <source>
        <dbReference type="ARBA" id="ARBA00005234"/>
    </source>
</evidence>
<evidence type="ECO:0000259" key="6">
    <source>
        <dbReference type="PROSITE" id="PS51203"/>
    </source>
</evidence>
<dbReference type="CDD" id="cd06465">
    <property type="entry name" value="p23_hB-ind1_like"/>
    <property type="match status" value="1"/>
</dbReference>
<feature type="domain" description="CS" evidence="6">
    <location>
        <begin position="212"/>
        <end position="302"/>
    </location>
</feature>
<dbReference type="GO" id="GO:0000338">
    <property type="term" value="P:protein deneddylation"/>
    <property type="evidence" value="ECO:0007669"/>
    <property type="project" value="TreeGrafter"/>
</dbReference>
<sequence length="377" mass="43447">MDSIVLSYHDCLVRERDLRTLDEGCWLNDVILSFGYEYLTRSLLKDHSRLLLVDPPVTQLLKLSDSASASFLLDSLGCKTVDWIFFLVNDSDSRQSAGGSHWTLLVISLMFGRSYHLDPLYSKFNFDAASRIAHHVAAYCKKPKLSDVVQLDVVKQQNACDCGLYCLVFTEQLCSYILDDRSEWQVSGLVHPDIHQLAARKRSELNMAEQSDVHPFVHWGQNETHVFLSIRLSDSENVSVEIEDEVLYFEGLGTGAQGRRVYKFSLAYYLPVLPKESRYTVTGRAVIIKLRKEYRETWPRLTMQVDRSAWIRLDFDLYQFDASDLETDNENEDGEITTRRRKGQKTIVDGASKQNQMEIKVIRPSKEDRVCSTERRH</sequence>
<keyword evidence="8" id="KW-1185">Reference proteome</keyword>
<dbReference type="InterPro" id="IPR003653">
    <property type="entry name" value="Peptidase_C48_C"/>
</dbReference>
<proteinExistence type="inferred from homology"/>
<evidence type="ECO:0000256" key="2">
    <source>
        <dbReference type="ARBA" id="ARBA00022670"/>
    </source>
</evidence>
<dbReference type="InterPro" id="IPR008978">
    <property type="entry name" value="HSP20-like_chaperone"/>
</dbReference>
<accession>A0A8E0VI06</accession>
<evidence type="ECO:0000313" key="8">
    <source>
        <dbReference type="Proteomes" id="UP000728185"/>
    </source>
</evidence>
<dbReference type="SUPFAM" id="SSF49764">
    <property type="entry name" value="HSP20-like chaperones"/>
    <property type="match status" value="1"/>
</dbReference>
<dbReference type="GO" id="GO:0008234">
    <property type="term" value="F:cysteine-type peptidase activity"/>
    <property type="evidence" value="ECO:0007669"/>
    <property type="project" value="UniProtKB-KW"/>
</dbReference>
<dbReference type="AlphaFoldDB" id="A0A8E0VI06"/>
<dbReference type="SUPFAM" id="SSF54001">
    <property type="entry name" value="Cysteine proteinases"/>
    <property type="match status" value="1"/>
</dbReference>
<evidence type="ECO:0000313" key="7">
    <source>
        <dbReference type="EMBL" id="KAA0194818.1"/>
    </source>
</evidence>
<dbReference type="Proteomes" id="UP000728185">
    <property type="component" value="Unassembled WGS sequence"/>
</dbReference>
<dbReference type="Gene3D" id="2.60.40.790">
    <property type="match status" value="1"/>
</dbReference>
<dbReference type="EMBL" id="LUCM01004099">
    <property type="protein sequence ID" value="KAA0194818.1"/>
    <property type="molecule type" value="Genomic_DNA"/>
</dbReference>
<comment type="similarity">
    <text evidence="1">Belongs to the peptidase C48 family.</text>
</comment>
<evidence type="ECO:0000256" key="3">
    <source>
        <dbReference type="ARBA" id="ARBA00022801"/>
    </source>
</evidence>
<name>A0A8E0VI06_9TREM</name>
<dbReference type="GO" id="GO:0019784">
    <property type="term" value="F:deNEDDylase activity"/>
    <property type="evidence" value="ECO:0007669"/>
    <property type="project" value="InterPro"/>
</dbReference>